<proteinExistence type="predicted"/>
<organism evidence="1 2">
    <name type="scientific">Algoriphagus antarcticus</name>
    <dbReference type="NCBI Taxonomy" id="238540"/>
    <lineage>
        <taxon>Bacteria</taxon>
        <taxon>Pseudomonadati</taxon>
        <taxon>Bacteroidota</taxon>
        <taxon>Cytophagia</taxon>
        <taxon>Cytophagales</taxon>
        <taxon>Cyclobacteriaceae</taxon>
        <taxon>Algoriphagus</taxon>
    </lineage>
</organism>
<keyword evidence="2" id="KW-1185">Reference proteome</keyword>
<reference evidence="1 2" key="1">
    <citation type="submission" date="2018-08" db="EMBL/GenBank/DDBJ databases">
        <title>Genomic Encyclopedia of Archaeal and Bacterial Type Strains, Phase II (KMG-II): from individual species to whole genera.</title>
        <authorList>
            <person name="Goeker M."/>
        </authorList>
    </citation>
    <scope>NUCLEOTIDE SEQUENCE [LARGE SCALE GENOMIC DNA]</scope>
    <source>
        <strain evidence="1 2">DSM 15986</strain>
    </source>
</reference>
<accession>A0A3E0DLA1</accession>
<evidence type="ECO:0000313" key="2">
    <source>
        <dbReference type="Proteomes" id="UP000256405"/>
    </source>
</evidence>
<dbReference type="EMBL" id="QUNF01000021">
    <property type="protein sequence ID" value="REG82548.1"/>
    <property type="molecule type" value="Genomic_DNA"/>
</dbReference>
<comment type="caution">
    <text evidence="1">The sequence shown here is derived from an EMBL/GenBank/DDBJ whole genome shotgun (WGS) entry which is preliminary data.</text>
</comment>
<evidence type="ECO:0000313" key="1">
    <source>
        <dbReference type="EMBL" id="REG82548.1"/>
    </source>
</evidence>
<dbReference type="AlphaFoldDB" id="A0A3E0DLA1"/>
<name>A0A3E0DLA1_9BACT</name>
<dbReference type="Proteomes" id="UP000256405">
    <property type="component" value="Unassembled WGS sequence"/>
</dbReference>
<gene>
    <name evidence="1" type="ORF">C8N25_12179</name>
</gene>
<protein>
    <submittedName>
        <fullName evidence="1">Uncharacterized protein</fullName>
    </submittedName>
</protein>
<sequence length="82" mass="9007">MTSLVPQSRDPRNEVSGISLMFSIISTSVPSKNSLKQSIKHFRKILINLLEQNRSLAGKVESGGNGQYSVGRTQWAVDGTLF</sequence>